<organism evidence="8">
    <name type="scientific">Oscillatoriales cyanobacterium SpSt-418</name>
    <dbReference type="NCBI Taxonomy" id="2282169"/>
    <lineage>
        <taxon>Bacteria</taxon>
        <taxon>Bacillati</taxon>
        <taxon>Cyanobacteriota</taxon>
        <taxon>Cyanophyceae</taxon>
        <taxon>Oscillatoriophycideae</taxon>
        <taxon>Oscillatoriales</taxon>
    </lineage>
</organism>
<feature type="transmembrane region" description="Helical" evidence="6">
    <location>
        <begin position="183"/>
        <end position="205"/>
    </location>
</feature>
<dbReference type="SUPFAM" id="SSF103481">
    <property type="entry name" value="Multidrug resistance efflux transporter EmrE"/>
    <property type="match status" value="2"/>
</dbReference>
<evidence type="ECO:0000256" key="3">
    <source>
        <dbReference type="ARBA" id="ARBA00022692"/>
    </source>
</evidence>
<dbReference type="EMBL" id="DSRU01000090">
    <property type="protein sequence ID" value="HFM97550.1"/>
    <property type="molecule type" value="Genomic_DNA"/>
</dbReference>
<dbReference type="PANTHER" id="PTHR32322">
    <property type="entry name" value="INNER MEMBRANE TRANSPORTER"/>
    <property type="match status" value="1"/>
</dbReference>
<evidence type="ECO:0000259" key="7">
    <source>
        <dbReference type="Pfam" id="PF00892"/>
    </source>
</evidence>
<dbReference type="InterPro" id="IPR037185">
    <property type="entry name" value="EmrE-like"/>
</dbReference>
<evidence type="ECO:0000256" key="2">
    <source>
        <dbReference type="ARBA" id="ARBA00007362"/>
    </source>
</evidence>
<feature type="transmembrane region" description="Helical" evidence="6">
    <location>
        <begin position="99"/>
        <end position="120"/>
    </location>
</feature>
<feature type="transmembrane region" description="Helical" evidence="6">
    <location>
        <begin position="272"/>
        <end position="288"/>
    </location>
</feature>
<evidence type="ECO:0000256" key="1">
    <source>
        <dbReference type="ARBA" id="ARBA00004141"/>
    </source>
</evidence>
<comment type="similarity">
    <text evidence="2">Belongs to the EamA transporter family.</text>
</comment>
<evidence type="ECO:0000256" key="6">
    <source>
        <dbReference type="SAM" id="Phobius"/>
    </source>
</evidence>
<evidence type="ECO:0000256" key="4">
    <source>
        <dbReference type="ARBA" id="ARBA00022989"/>
    </source>
</evidence>
<dbReference type="PANTHER" id="PTHR32322:SF2">
    <property type="entry name" value="EAMA DOMAIN-CONTAINING PROTEIN"/>
    <property type="match status" value="1"/>
</dbReference>
<gene>
    <name evidence="8" type="ORF">ENR64_07235</name>
</gene>
<keyword evidence="4 6" id="KW-1133">Transmembrane helix</keyword>
<sequence>MISQFRSQQEVMGFVYGFLGVLVFSLTLPATRVAVSGFDPVFVGLGRAVVAAVLSLILLVVTRQPLPPIRFLPKFCIVVAGVVVGFPLLSAIAMRDAPASYGAVITGLLPLSTALCGVWRAGDRPSLAFWLFASLGSALVMGFALLSGSGSLRLADIALLGAVAAAGLGYAEGAVLSRTFGSWQVICWSLLLSMPVLLPIVWRHIPADFSAISLSAVLSFVYVSVFSMFLGFFAWYRGLSLGGVARVGQVQLLQPFLTILASAIWLGEPLTLTTLLFAAGVIVCVALGRNTRINTTSS</sequence>
<comment type="caution">
    <text evidence="8">The sequence shown here is derived from an EMBL/GenBank/DDBJ whole genome shotgun (WGS) entry which is preliminary data.</text>
</comment>
<accession>A0A7C3KD81</accession>
<feature type="transmembrane region" description="Helical" evidence="6">
    <location>
        <begin position="12"/>
        <end position="35"/>
    </location>
</feature>
<reference evidence="8" key="1">
    <citation type="journal article" date="2020" name="mSystems">
        <title>Genome- and Community-Level Interaction Insights into Carbon Utilization and Element Cycling Functions of Hydrothermarchaeota in Hydrothermal Sediment.</title>
        <authorList>
            <person name="Zhou Z."/>
            <person name="Liu Y."/>
            <person name="Xu W."/>
            <person name="Pan J."/>
            <person name="Luo Z.H."/>
            <person name="Li M."/>
        </authorList>
    </citation>
    <scope>NUCLEOTIDE SEQUENCE [LARGE SCALE GENOMIC DNA]</scope>
    <source>
        <strain evidence="8">SpSt-418</strain>
    </source>
</reference>
<dbReference type="InterPro" id="IPR000620">
    <property type="entry name" value="EamA_dom"/>
</dbReference>
<feature type="transmembrane region" description="Helical" evidence="6">
    <location>
        <begin position="211"/>
        <end position="235"/>
    </location>
</feature>
<evidence type="ECO:0000256" key="5">
    <source>
        <dbReference type="ARBA" id="ARBA00023136"/>
    </source>
</evidence>
<protein>
    <submittedName>
        <fullName evidence="8">DMT family transporter</fullName>
    </submittedName>
</protein>
<dbReference type="InterPro" id="IPR050638">
    <property type="entry name" value="AA-Vitamin_Transporters"/>
</dbReference>
<name>A0A7C3KD81_9CYAN</name>
<feature type="transmembrane region" description="Helical" evidence="6">
    <location>
        <begin position="127"/>
        <end position="146"/>
    </location>
</feature>
<proteinExistence type="inferred from homology"/>
<comment type="subcellular location">
    <subcellularLocation>
        <location evidence="1">Membrane</location>
        <topology evidence="1">Multi-pass membrane protein</topology>
    </subcellularLocation>
</comment>
<dbReference type="Pfam" id="PF00892">
    <property type="entry name" value="EamA"/>
    <property type="match status" value="2"/>
</dbReference>
<keyword evidence="3 6" id="KW-0812">Transmembrane</keyword>
<feature type="transmembrane region" description="Helical" evidence="6">
    <location>
        <begin position="41"/>
        <end position="60"/>
    </location>
</feature>
<dbReference type="AlphaFoldDB" id="A0A7C3KD81"/>
<feature type="domain" description="EamA" evidence="7">
    <location>
        <begin position="155"/>
        <end position="286"/>
    </location>
</feature>
<feature type="transmembrane region" description="Helical" evidence="6">
    <location>
        <begin position="72"/>
        <end position="93"/>
    </location>
</feature>
<evidence type="ECO:0000313" key="8">
    <source>
        <dbReference type="EMBL" id="HFM97550.1"/>
    </source>
</evidence>
<feature type="domain" description="EamA" evidence="7">
    <location>
        <begin position="12"/>
        <end position="136"/>
    </location>
</feature>
<dbReference type="GO" id="GO:0016020">
    <property type="term" value="C:membrane"/>
    <property type="evidence" value="ECO:0007669"/>
    <property type="project" value="UniProtKB-SubCell"/>
</dbReference>
<keyword evidence="5 6" id="KW-0472">Membrane</keyword>